<evidence type="ECO:0000256" key="7">
    <source>
        <dbReference type="ARBA" id="ARBA00012180"/>
    </source>
</evidence>
<dbReference type="AlphaFoldDB" id="A0A645AZL0"/>
<dbReference type="InterPro" id="IPR001352">
    <property type="entry name" value="RNase_HII/HIII"/>
</dbReference>
<keyword evidence="9" id="KW-0963">Cytoplasm</keyword>
<evidence type="ECO:0000256" key="6">
    <source>
        <dbReference type="ARBA" id="ARBA00008378"/>
    </source>
</evidence>
<dbReference type="InterPro" id="IPR036397">
    <property type="entry name" value="RNaseH_sf"/>
</dbReference>
<keyword evidence="10" id="KW-0540">Nuclease</keyword>
<dbReference type="InterPro" id="IPR024567">
    <property type="entry name" value="RNase_HII/HIII_dom"/>
</dbReference>
<dbReference type="SUPFAM" id="SSF53098">
    <property type="entry name" value="Ribonuclease H-like"/>
    <property type="match status" value="1"/>
</dbReference>
<organism evidence="16">
    <name type="scientific">bioreactor metagenome</name>
    <dbReference type="NCBI Taxonomy" id="1076179"/>
    <lineage>
        <taxon>unclassified sequences</taxon>
        <taxon>metagenomes</taxon>
        <taxon>ecological metagenomes</taxon>
    </lineage>
</organism>
<dbReference type="EC" id="3.1.26.4" evidence="7"/>
<dbReference type="InterPro" id="IPR012295">
    <property type="entry name" value="TBP_dom_sf"/>
</dbReference>
<evidence type="ECO:0000256" key="1">
    <source>
        <dbReference type="ARBA" id="ARBA00000077"/>
    </source>
</evidence>
<dbReference type="PANTHER" id="PTHR10954:SF23">
    <property type="entry name" value="RIBONUCLEASE"/>
    <property type="match status" value="1"/>
</dbReference>
<dbReference type="GO" id="GO:0004523">
    <property type="term" value="F:RNA-DNA hybrid ribonuclease activity"/>
    <property type="evidence" value="ECO:0007669"/>
    <property type="project" value="UniProtKB-EC"/>
</dbReference>
<dbReference type="GO" id="GO:0005737">
    <property type="term" value="C:cytoplasm"/>
    <property type="evidence" value="ECO:0007669"/>
    <property type="project" value="UniProtKB-SubCell"/>
</dbReference>
<dbReference type="GO" id="GO:0003723">
    <property type="term" value="F:RNA binding"/>
    <property type="evidence" value="ECO:0007669"/>
    <property type="project" value="InterPro"/>
</dbReference>
<dbReference type="GO" id="GO:0043137">
    <property type="term" value="P:DNA replication, removal of RNA primer"/>
    <property type="evidence" value="ECO:0007669"/>
    <property type="project" value="TreeGrafter"/>
</dbReference>
<sequence length="324" mass="34751">MSGEAKTLPKSHVCTVTPEQLAAVESFCRERGWEFGPLAYGYWKAAGDKVNVAAYKSGKLTVQGAGTADFVLYFLEPEVLHTTGFGYDAEPETAAPIDPHGGIDESGKGDFFGPLVIAGVCVDAVSGAALAKAGVCDSKLIKSDRRIAELAHLIRNTVPGRFAVVAVGPEAYNRMYHNFGNLNRLLAWGHARTIENLLEKVPDCPRMLSDKFGDESLIQRALQTRGRTIRLDQETKAERDVAVAAASILARDGFVRGLATLAEISGVALPRGAGSGVLELAQTLAARDPELLVKVAKTHFRTYYQAMGLPVPEKTPWNGGRNGS</sequence>
<dbReference type="Gene3D" id="3.30.420.10">
    <property type="entry name" value="Ribonuclease H-like superfamily/Ribonuclease H"/>
    <property type="match status" value="1"/>
</dbReference>
<keyword evidence="12" id="KW-0255">Endonuclease</keyword>
<accession>A0A645AZL0</accession>
<name>A0A645AZL0_9ZZZZ</name>
<dbReference type="EMBL" id="VSSQ01016846">
    <property type="protein sequence ID" value="MPM58589.1"/>
    <property type="molecule type" value="Genomic_DNA"/>
</dbReference>
<evidence type="ECO:0000256" key="5">
    <source>
        <dbReference type="ARBA" id="ARBA00004496"/>
    </source>
</evidence>
<dbReference type="GO" id="GO:0046872">
    <property type="term" value="F:metal ion binding"/>
    <property type="evidence" value="ECO:0007669"/>
    <property type="project" value="UniProtKB-KW"/>
</dbReference>
<dbReference type="PROSITE" id="PS51975">
    <property type="entry name" value="RNASE_H_2"/>
    <property type="match status" value="1"/>
</dbReference>
<evidence type="ECO:0000256" key="13">
    <source>
        <dbReference type="ARBA" id="ARBA00022801"/>
    </source>
</evidence>
<evidence type="ECO:0000256" key="14">
    <source>
        <dbReference type="ARBA" id="ARBA00022842"/>
    </source>
</evidence>
<evidence type="ECO:0000256" key="9">
    <source>
        <dbReference type="ARBA" id="ARBA00022490"/>
    </source>
</evidence>
<dbReference type="NCBIfam" id="TIGR00716">
    <property type="entry name" value="rnhC"/>
    <property type="match status" value="1"/>
</dbReference>
<dbReference type="GO" id="GO:0006298">
    <property type="term" value="P:mismatch repair"/>
    <property type="evidence" value="ECO:0007669"/>
    <property type="project" value="TreeGrafter"/>
</dbReference>
<keyword evidence="13 16" id="KW-0378">Hydrolase</keyword>
<comment type="cofactor">
    <cofactor evidence="2">
        <name>Mn(2+)</name>
        <dbReference type="ChEBI" id="CHEBI:29035"/>
    </cofactor>
</comment>
<dbReference type="CDD" id="cd06590">
    <property type="entry name" value="RNase_HII_bacteria_HIII_like"/>
    <property type="match status" value="1"/>
</dbReference>
<evidence type="ECO:0000256" key="10">
    <source>
        <dbReference type="ARBA" id="ARBA00022722"/>
    </source>
</evidence>
<protein>
    <recommendedName>
        <fullName evidence="8">Ribonuclease HIII</fullName>
        <ecNumber evidence="7">3.1.26.4</ecNumber>
    </recommendedName>
</protein>
<comment type="similarity">
    <text evidence="6">Belongs to the RNase HII family. RnhC subfamily.</text>
</comment>
<comment type="caution">
    <text evidence="16">The sequence shown here is derived from an EMBL/GenBank/DDBJ whole genome shotgun (WGS) entry which is preliminary data.</text>
</comment>
<keyword evidence="14" id="KW-0460">Magnesium</keyword>
<gene>
    <name evidence="16" type="primary">rnhC_3</name>
    <name evidence="16" type="ORF">SDC9_105420</name>
</gene>
<dbReference type="InterPro" id="IPR004641">
    <property type="entry name" value="RNase_HIII"/>
</dbReference>
<comment type="subcellular location">
    <subcellularLocation>
        <location evidence="5">Cytoplasm</location>
    </subcellularLocation>
</comment>
<dbReference type="Pfam" id="PF01351">
    <property type="entry name" value="RNase_HII"/>
    <property type="match status" value="1"/>
</dbReference>
<keyword evidence="11" id="KW-0479">Metal-binding</keyword>
<evidence type="ECO:0000256" key="2">
    <source>
        <dbReference type="ARBA" id="ARBA00001936"/>
    </source>
</evidence>
<feature type="domain" description="RNase H type-2" evidence="15">
    <location>
        <begin position="98"/>
        <end position="312"/>
    </location>
</feature>
<comment type="cofactor">
    <cofactor evidence="3">
        <name>Mg(2+)</name>
        <dbReference type="ChEBI" id="CHEBI:18420"/>
    </cofactor>
</comment>
<comment type="function">
    <text evidence="4">Endonuclease that specifically degrades the RNA of RNA-DNA hybrids.</text>
</comment>
<evidence type="ECO:0000256" key="3">
    <source>
        <dbReference type="ARBA" id="ARBA00001946"/>
    </source>
</evidence>
<dbReference type="PANTHER" id="PTHR10954">
    <property type="entry name" value="RIBONUCLEASE H2 SUBUNIT A"/>
    <property type="match status" value="1"/>
</dbReference>
<evidence type="ECO:0000256" key="4">
    <source>
        <dbReference type="ARBA" id="ARBA00004065"/>
    </source>
</evidence>
<evidence type="ECO:0000313" key="16">
    <source>
        <dbReference type="EMBL" id="MPM58589.1"/>
    </source>
</evidence>
<reference evidence="16" key="1">
    <citation type="submission" date="2019-08" db="EMBL/GenBank/DDBJ databases">
        <authorList>
            <person name="Kucharzyk K."/>
            <person name="Murdoch R.W."/>
            <person name="Higgins S."/>
            <person name="Loffler F."/>
        </authorList>
    </citation>
    <scope>NUCLEOTIDE SEQUENCE</scope>
</reference>
<dbReference type="Gene3D" id="3.30.310.10">
    <property type="entry name" value="TATA-Binding Protein"/>
    <property type="match status" value="1"/>
</dbReference>
<comment type="catalytic activity">
    <reaction evidence="1">
        <text>Endonucleolytic cleavage to 5'-phosphomonoester.</text>
        <dbReference type="EC" id="3.1.26.4"/>
    </reaction>
</comment>
<evidence type="ECO:0000259" key="15">
    <source>
        <dbReference type="PROSITE" id="PS51975"/>
    </source>
</evidence>
<evidence type="ECO:0000256" key="8">
    <source>
        <dbReference type="ARBA" id="ARBA00021407"/>
    </source>
</evidence>
<evidence type="ECO:0000256" key="12">
    <source>
        <dbReference type="ARBA" id="ARBA00022759"/>
    </source>
</evidence>
<dbReference type="InterPro" id="IPR012337">
    <property type="entry name" value="RNaseH-like_sf"/>
</dbReference>
<proteinExistence type="inferred from homology"/>
<dbReference type="GO" id="GO:0032299">
    <property type="term" value="C:ribonuclease H2 complex"/>
    <property type="evidence" value="ECO:0007669"/>
    <property type="project" value="TreeGrafter"/>
</dbReference>
<evidence type="ECO:0000256" key="11">
    <source>
        <dbReference type="ARBA" id="ARBA00022723"/>
    </source>
</evidence>